<dbReference type="InterPro" id="IPR000504">
    <property type="entry name" value="RRM_dom"/>
</dbReference>
<dbReference type="InterPro" id="IPR035979">
    <property type="entry name" value="RBD_domain_sf"/>
</dbReference>
<accession>A0A8J2WYE5</accession>
<gene>
    <name evidence="6" type="ORF">PECAL_3P25560</name>
</gene>
<dbReference type="InterPro" id="IPR012677">
    <property type="entry name" value="Nucleotide-bd_a/b_plait_sf"/>
</dbReference>
<keyword evidence="7" id="KW-1185">Reference proteome</keyword>
<evidence type="ECO:0000256" key="3">
    <source>
        <dbReference type="ARBA" id="ARBA00023187"/>
    </source>
</evidence>
<comment type="caution">
    <text evidence="6">The sequence shown here is derived from an EMBL/GenBank/DDBJ whole genome shotgun (WGS) entry which is preliminary data.</text>
</comment>
<dbReference type="SUPFAM" id="SSF54928">
    <property type="entry name" value="RNA-binding domain, RBD"/>
    <property type="match status" value="1"/>
</dbReference>
<evidence type="ECO:0000313" key="7">
    <source>
        <dbReference type="Proteomes" id="UP000789595"/>
    </source>
</evidence>
<evidence type="ECO:0000259" key="5">
    <source>
        <dbReference type="PROSITE" id="PS50102"/>
    </source>
</evidence>
<dbReference type="PROSITE" id="PS50102">
    <property type="entry name" value="RRM"/>
    <property type="match status" value="1"/>
</dbReference>
<evidence type="ECO:0000256" key="2">
    <source>
        <dbReference type="ARBA" id="ARBA00022884"/>
    </source>
</evidence>
<dbReference type="GO" id="GO:0003723">
    <property type="term" value="F:RNA binding"/>
    <property type="evidence" value="ECO:0007669"/>
    <property type="project" value="UniProtKB-UniRule"/>
</dbReference>
<dbReference type="GO" id="GO:0006397">
    <property type="term" value="P:mRNA processing"/>
    <property type="evidence" value="ECO:0007669"/>
    <property type="project" value="UniProtKB-KW"/>
</dbReference>
<keyword evidence="3" id="KW-0508">mRNA splicing</keyword>
<feature type="non-terminal residue" evidence="6">
    <location>
        <position position="1"/>
    </location>
</feature>
<organism evidence="6 7">
    <name type="scientific">Pelagomonas calceolata</name>
    <dbReference type="NCBI Taxonomy" id="35677"/>
    <lineage>
        <taxon>Eukaryota</taxon>
        <taxon>Sar</taxon>
        <taxon>Stramenopiles</taxon>
        <taxon>Ochrophyta</taxon>
        <taxon>Pelagophyceae</taxon>
        <taxon>Pelagomonadales</taxon>
        <taxon>Pelagomonadaceae</taxon>
        <taxon>Pelagomonas</taxon>
    </lineage>
</organism>
<keyword evidence="2 4" id="KW-0694">RNA-binding</keyword>
<keyword evidence="1" id="KW-0507">mRNA processing</keyword>
<feature type="domain" description="RRM" evidence="5">
    <location>
        <begin position="62"/>
        <end position="142"/>
    </location>
</feature>
<dbReference type="EMBL" id="CAKKNE010000003">
    <property type="protein sequence ID" value="CAH0372549.1"/>
    <property type="molecule type" value="Genomic_DNA"/>
</dbReference>
<proteinExistence type="predicted"/>
<evidence type="ECO:0000256" key="4">
    <source>
        <dbReference type="PROSITE-ProRule" id="PRU00176"/>
    </source>
</evidence>
<protein>
    <recommendedName>
        <fullName evidence="5">RRM domain-containing protein</fullName>
    </recommendedName>
</protein>
<dbReference type="Gene3D" id="3.30.70.330">
    <property type="match status" value="2"/>
</dbReference>
<reference evidence="6" key="1">
    <citation type="submission" date="2021-11" db="EMBL/GenBank/DDBJ databases">
        <authorList>
            <consortium name="Genoscope - CEA"/>
            <person name="William W."/>
        </authorList>
    </citation>
    <scope>NUCLEOTIDE SEQUENCE</scope>
</reference>
<dbReference type="AlphaFoldDB" id="A0A8J2WYE5"/>
<evidence type="ECO:0000313" key="6">
    <source>
        <dbReference type="EMBL" id="CAH0372549.1"/>
    </source>
</evidence>
<dbReference type="PANTHER" id="PTHR23139">
    <property type="entry name" value="RNA-BINDING PROTEIN"/>
    <property type="match status" value="1"/>
</dbReference>
<dbReference type="Proteomes" id="UP000789595">
    <property type="component" value="Unassembled WGS sequence"/>
</dbReference>
<dbReference type="OrthoDB" id="5411533at2759"/>
<sequence length="315" mass="32206">MVDTSNATELHASRAVGTIYQLMHADRASRFDAPPPPSALLRQAMQEGLVPLTADAATKSRRELFVGNTPANTTERGLADHLNAALRAAGFCTAPGAPVISCRVSAAYAFVELRSVQETDNCLSLTGLPFLGGALKIGRPTKYDGPRTVASSWARVAQTIDAASLDAATRSQLQVGGADLGAAAAQASREVLIDNVPAGTTEASLRAFLGLALRQAGGAAAAGEPLASLHLSGRHAFVGARSDAEALALLACAGICYRGTRLRVKRPSKYAGTDPPAAGRAWADVVADFARGASVEAAHDPALGAAPPAAPVAPD</sequence>
<evidence type="ECO:0000256" key="1">
    <source>
        <dbReference type="ARBA" id="ARBA00022664"/>
    </source>
</evidence>
<name>A0A8J2WYE5_9STRA</name>
<dbReference type="GO" id="GO:0008380">
    <property type="term" value="P:RNA splicing"/>
    <property type="evidence" value="ECO:0007669"/>
    <property type="project" value="UniProtKB-KW"/>
</dbReference>